<dbReference type="AlphaFoldDB" id="A0A017HM58"/>
<feature type="region of interest" description="Disordered" evidence="1">
    <location>
        <begin position="1"/>
        <end position="36"/>
    </location>
</feature>
<dbReference type="EMBL" id="AOSK01000081">
    <property type="protein sequence ID" value="EYD75441.1"/>
    <property type="molecule type" value="Genomic_DNA"/>
</dbReference>
<protein>
    <submittedName>
        <fullName evidence="2">Uncharacterized protein</fullName>
    </submittedName>
</protein>
<evidence type="ECO:0000313" key="2">
    <source>
        <dbReference type="EMBL" id="EYD75441.1"/>
    </source>
</evidence>
<gene>
    <name evidence="2" type="ORF">Rumeso_03011</name>
</gene>
<comment type="caution">
    <text evidence="2">The sequence shown here is derived from an EMBL/GenBank/DDBJ whole genome shotgun (WGS) entry which is preliminary data.</text>
</comment>
<sequence length="242" mass="26039">MGDDAATARGSGAAFRAPDRRRRTRARGGPATSARPGGLGLVSGTCRLLVCALIPRRAAGRKGPRASQVSDGKRVRPKCARTLQGVCRESCFFEAERSICRRIWGFCVIPERSTGKAGPQTPCAERLRDGARPDRFCRRIRASGAYRSPASRRPWQDPGLGARPCVAVGRFRARSGAWVGSWPCLPAPWRPGTPGSAARRRTRAVRSASRRSPSGTTASPTWRPARGMAPAAPVARRSAIRS</sequence>
<evidence type="ECO:0000256" key="1">
    <source>
        <dbReference type="SAM" id="MobiDB-lite"/>
    </source>
</evidence>
<keyword evidence="3" id="KW-1185">Reference proteome</keyword>
<feature type="compositionally biased region" description="Low complexity" evidence="1">
    <location>
        <begin position="27"/>
        <end position="36"/>
    </location>
</feature>
<dbReference type="Proteomes" id="UP000019666">
    <property type="component" value="Unassembled WGS sequence"/>
</dbReference>
<evidence type="ECO:0000313" key="3">
    <source>
        <dbReference type="Proteomes" id="UP000019666"/>
    </source>
</evidence>
<dbReference type="HOGENOM" id="CLU_1146518_0_0_5"/>
<feature type="region of interest" description="Disordered" evidence="1">
    <location>
        <begin position="190"/>
        <end position="242"/>
    </location>
</feature>
<proteinExistence type="predicted"/>
<name>A0A017HM58_9RHOB</name>
<accession>A0A017HM58</accession>
<reference evidence="2 3" key="1">
    <citation type="submission" date="2013-02" db="EMBL/GenBank/DDBJ databases">
        <authorList>
            <person name="Fiebig A."/>
            <person name="Goeker M."/>
            <person name="Klenk H.-P.P."/>
        </authorList>
    </citation>
    <scope>NUCLEOTIDE SEQUENCE [LARGE SCALE GENOMIC DNA]</scope>
    <source>
        <strain evidence="2 3">DSM 19309</strain>
    </source>
</reference>
<organism evidence="2 3">
    <name type="scientific">Rubellimicrobium mesophilum DSM 19309</name>
    <dbReference type="NCBI Taxonomy" id="442562"/>
    <lineage>
        <taxon>Bacteria</taxon>
        <taxon>Pseudomonadati</taxon>
        <taxon>Pseudomonadota</taxon>
        <taxon>Alphaproteobacteria</taxon>
        <taxon>Rhodobacterales</taxon>
        <taxon>Roseobacteraceae</taxon>
        <taxon>Rubellimicrobium</taxon>
    </lineage>
</organism>
<dbReference type="STRING" id="442562.Rumeso_03011"/>